<evidence type="ECO:0000259" key="6">
    <source>
        <dbReference type="Pfam" id="PF01266"/>
    </source>
</evidence>
<dbReference type="InterPro" id="IPR006076">
    <property type="entry name" value="FAD-dep_OxRdtase"/>
</dbReference>
<dbReference type="Proteomes" id="UP001218218">
    <property type="component" value="Unassembled WGS sequence"/>
</dbReference>
<proteinExistence type="inferred from homology"/>
<evidence type="ECO:0000256" key="4">
    <source>
        <dbReference type="ARBA" id="ARBA00023002"/>
    </source>
</evidence>
<reference evidence="8" key="1">
    <citation type="submission" date="2023-03" db="EMBL/GenBank/DDBJ databases">
        <title>Massive genome expansion in bonnet fungi (Mycena s.s.) driven by repeated elements and novel gene families across ecological guilds.</title>
        <authorList>
            <consortium name="Lawrence Berkeley National Laboratory"/>
            <person name="Harder C.B."/>
            <person name="Miyauchi S."/>
            <person name="Viragh M."/>
            <person name="Kuo A."/>
            <person name="Thoen E."/>
            <person name="Andreopoulos B."/>
            <person name="Lu D."/>
            <person name="Skrede I."/>
            <person name="Drula E."/>
            <person name="Henrissat B."/>
            <person name="Morin E."/>
            <person name="Kohler A."/>
            <person name="Barry K."/>
            <person name="LaButti K."/>
            <person name="Morin E."/>
            <person name="Salamov A."/>
            <person name="Lipzen A."/>
            <person name="Mereny Z."/>
            <person name="Hegedus B."/>
            <person name="Baldrian P."/>
            <person name="Stursova M."/>
            <person name="Weitz H."/>
            <person name="Taylor A."/>
            <person name="Grigoriev I.V."/>
            <person name="Nagy L.G."/>
            <person name="Martin F."/>
            <person name="Kauserud H."/>
        </authorList>
    </citation>
    <scope>NUCLEOTIDE SEQUENCE</scope>
    <source>
        <strain evidence="8">CBHHK002</strain>
    </source>
</reference>
<dbReference type="Pfam" id="PF01494">
    <property type="entry name" value="FAD_binding_3"/>
    <property type="match status" value="1"/>
</dbReference>
<protein>
    <submittedName>
        <fullName evidence="8">FAD/NAD-P-binding domain-containing protein</fullName>
    </submittedName>
</protein>
<keyword evidence="9" id="KW-1185">Reference proteome</keyword>
<gene>
    <name evidence="8" type="ORF">DFH08DRAFT_921969</name>
</gene>
<evidence type="ECO:0000256" key="2">
    <source>
        <dbReference type="ARBA" id="ARBA00022630"/>
    </source>
</evidence>
<dbReference type="SUPFAM" id="SSF51905">
    <property type="entry name" value="FAD/NAD(P)-binding domain"/>
    <property type="match status" value="1"/>
</dbReference>
<dbReference type="AlphaFoldDB" id="A0AAD7AE30"/>
<evidence type="ECO:0000256" key="1">
    <source>
        <dbReference type="ARBA" id="ARBA00007992"/>
    </source>
</evidence>
<evidence type="ECO:0000256" key="3">
    <source>
        <dbReference type="ARBA" id="ARBA00022827"/>
    </source>
</evidence>
<name>A0AAD7AE30_9AGAR</name>
<dbReference type="Pfam" id="PF01266">
    <property type="entry name" value="DAO"/>
    <property type="match status" value="1"/>
</dbReference>
<dbReference type="PANTHER" id="PTHR13789:SF147">
    <property type="entry name" value="PUTATIVE (AFU_ORTHOLOGUE AFUA_2G01950)-RELATED"/>
    <property type="match status" value="1"/>
</dbReference>
<dbReference type="PANTHER" id="PTHR13789">
    <property type="entry name" value="MONOOXYGENASE"/>
    <property type="match status" value="1"/>
</dbReference>
<dbReference type="EMBL" id="JARIHO010000008">
    <property type="protein sequence ID" value="KAJ7356489.1"/>
    <property type="molecule type" value="Genomic_DNA"/>
</dbReference>
<organism evidence="8 9">
    <name type="scientific">Mycena albidolilacea</name>
    <dbReference type="NCBI Taxonomy" id="1033008"/>
    <lineage>
        <taxon>Eukaryota</taxon>
        <taxon>Fungi</taxon>
        <taxon>Dikarya</taxon>
        <taxon>Basidiomycota</taxon>
        <taxon>Agaricomycotina</taxon>
        <taxon>Agaricomycetes</taxon>
        <taxon>Agaricomycetidae</taxon>
        <taxon>Agaricales</taxon>
        <taxon>Marasmiineae</taxon>
        <taxon>Mycenaceae</taxon>
        <taxon>Mycena</taxon>
    </lineage>
</organism>
<accession>A0AAD7AE30</accession>
<dbReference type="PRINTS" id="PR00420">
    <property type="entry name" value="RNGMNOXGNASE"/>
</dbReference>
<dbReference type="InterPro" id="IPR002938">
    <property type="entry name" value="FAD-bd"/>
</dbReference>
<dbReference type="Gene3D" id="3.50.50.60">
    <property type="entry name" value="FAD/NAD(P)-binding domain"/>
    <property type="match status" value="1"/>
</dbReference>
<dbReference type="GO" id="GO:0004497">
    <property type="term" value="F:monooxygenase activity"/>
    <property type="evidence" value="ECO:0007669"/>
    <property type="project" value="UniProtKB-KW"/>
</dbReference>
<dbReference type="InterPro" id="IPR036188">
    <property type="entry name" value="FAD/NAD-bd_sf"/>
</dbReference>
<keyword evidence="5" id="KW-0503">Monooxygenase</keyword>
<dbReference type="GO" id="GO:0071949">
    <property type="term" value="F:FAD binding"/>
    <property type="evidence" value="ECO:0007669"/>
    <property type="project" value="InterPro"/>
</dbReference>
<dbReference type="SUPFAM" id="SSF54373">
    <property type="entry name" value="FAD-linked reductases, C-terminal domain"/>
    <property type="match status" value="1"/>
</dbReference>
<keyword evidence="4" id="KW-0560">Oxidoreductase</keyword>
<comment type="caution">
    <text evidence="8">The sequence shown here is derived from an EMBL/GenBank/DDBJ whole genome shotgun (WGS) entry which is preliminary data.</text>
</comment>
<feature type="domain" description="FAD-binding" evidence="7">
    <location>
        <begin position="289"/>
        <end position="351"/>
    </location>
</feature>
<evidence type="ECO:0000313" key="9">
    <source>
        <dbReference type="Proteomes" id="UP001218218"/>
    </source>
</evidence>
<keyword evidence="2" id="KW-0285">Flavoprotein</keyword>
<keyword evidence="3" id="KW-0274">FAD</keyword>
<evidence type="ECO:0000259" key="7">
    <source>
        <dbReference type="Pfam" id="PF01494"/>
    </source>
</evidence>
<evidence type="ECO:0000313" key="8">
    <source>
        <dbReference type="EMBL" id="KAJ7356489.1"/>
    </source>
</evidence>
<evidence type="ECO:0000256" key="5">
    <source>
        <dbReference type="ARBA" id="ARBA00023033"/>
    </source>
</evidence>
<feature type="domain" description="FAD dependent oxidoreductase" evidence="6">
    <location>
        <begin position="17"/>
        <end position="52"/>
    </location>
</feature>
<comment type="similarity">
    <text evidence="1">Belongs to the paxM FAD-dependent monooxygenase family.</text>
</comment>
<sequence>MKNTPTAQDSERKLRLDILIVGGGIAGISAAYCLGRTGHKITVLESASAMGQVGAGIQAGPNMSRLLIRWGLRERLEQVAVKPRAITFMRYKDGERVGWTRWSDTMERDYGAPYYHIHVTPLLLNSRVIAVDPQEGKVTLENGDVILADLIIGADGIKSLVRDAVAGGPPSPPVPTGHAAYRAVISTKGMISDPILKPLVDRGEMTGWMGPGKHIVAYCIRGKSEYNLVLIHPNTRAQESHTAGGSVKKMRAEFEGWEPRVQKLLGLVSSTLIWPLLYRQPLDKWMSSTGKVVLLGDACHPMLPSRAQGGAMAVEDAAVLGVLLSHLSEPNQLASLLCGYQQLRYDRTAQTQRDALANHNTFHMEDGPRQQERDRRMRAAMEVALNETLDISAAELDGNSNMWADRKKSESQFSYDAEAEAEQWWIKNRGRFSGREFKL</sequence>
<dbReference type="InterPro" id="IPR050493">
    <property type="entry name" value="FAD-dep_Monooxygenase_BioMet"/>
</dbReference>